<reference evidence="2" key="1">
    <citation type="submission" date="2020-11" db="EMBL/GenBank/DDBJ databases">
        <authorList>
            <consortium name="DOE Joint Genome Institute"/>
            <person name="Ahrendt S."/>
            <person name="Riley R."/>
            <person name="Andreopoulos W."/>
            <person name="Labutti K."/>
            <person name="Pangilinan J."/>
            <person name="Ruiz-Duenas F.J."/>
            <person name="Barrasa J.M."/>
            <person name="Sanchez-Garcia M."/>
            <person name="Camarero S."/>
            <person name="Miyauchi S."/>
            <person name="Serrano A."/>
            <person name="Linde D."/>
            <person name="Babiker R."/>
            <person name="Drula E."/>
            <person name="Ayuso-Fernandez I."/>
            <person name="Pacheco R."/>
            <person name="Padilla G."/>
            <person name="Ferreira P."/>
            <person name="Barriuso J."/>
            <person name="Kellner H."/>
            <person name="Castanera R."/>
            <person name="Alfaro M."/>
            <person name="Ramirez L."/>
            <person name="Pisabarro A.G."/>
            <person name="Kuo A."/>
            <person name="Tritt A."/>
            <person name="Lipzen A."/>
            <person name="He G."/>
            <person name="Yan M."/>
            <person name="Ng V."/>
            <person name="Cullen D."/>
            <person name="Martin F."/>
            <person name="Rosso M.-N."/>
            <person name="Henrissat B."/>
            <person name="Hibbett D."/>
            <person name="Martinez A.T."/>
            <person name="Grigoriev I.V."/>
        </authorList>
    </citation>
    <scope>NUCLEOTIDE SEQUENCE</scope>
    <source>
        <strain evidence="2">MF-IS2</strain>
    </source>
</reference>
<keyword evidence="3" id="KW-1185">Reference proteome</keyword>
<dbReference type="Pfam" id="PF14934">
    <property type="entry name" value="TMEM254"/>
    <property type="match status" value="1"/>
</dbReference>
<dbReference type="Proteomes" id="UP000807342">
    <property type="component" value="Unassembled WGS sequence"/>
</dbReference>
<feature type="transmembrane region" description="Helical" evidence="1">
    <location>
        <begin position="12"/>
        <end position="31"/>
    </location>
</feature>
<proteinExistence type="predicted"/>
<keyword evidence="1" id="KW-1133">Transmembrane helix</keyword>
<evidence type="ECO:0000256" key="1">
    <source>
        <dbReference type="SAM" id="Phobius"/>
    </source>
</evidence>
<dbReference type="InterPro" id="IPR028110">
    <property type="entry name" value="TMEM254"/>
</dbReference>
<dbReference type="EMBL" id="MU152527">
    <property type="protein sequence ID" value="KAF9440435.1"/>
    <property type="molecule type" value="Genomic_DNA"/>
</dbReference>
<gene>
    <name evidence="2" type="ORF">P691DRAFT_687688</name>
</gene>
<evidence type="ECO:0000313" key="3">
    <source>
        <dbReference type="Proteomes" id="UP000807342"/>
    </source>
</evidence>
<dbReference type="OrthoDB" id="5553410at2759"/>
<name>A0A9P5WZ70_9AGAR</name>
<feature type="transmembrane region" description="Helical" evidence="1">
    <location>
        <begin position="37"/>
        <end position="58"/>
    </location>
</feature>
<keyword evidence="1" id="KW-0472">Membrane</keyword>
<dbReference type="AlphaFoldDB" id="A0A9P5WZ70"/>
<sequence>IRQIGGPTRLQQYVYIVFGLHVVECLYTFRLCHKHRTGFFLGTLYITSTFLYGFPILVNLRKKIQALRIDSVMKVE</sequence>
<organism evidence="2 3">
    <name type="scientific">Macrolepiota fuliginosa MF-IS2</name>
    <dbReference type="NCBI Taxonomy" id="1400762"/>
    <lineage>
        <taxon>Eukaryota</taxon>
        <taxon>Fungi</taxon>
        <taxon>Dikarya</taxon>
        <taxon>Basidiomycota</taxon>
        <taxon>Agaricomycotina</taxon>
        <taxon>Agaricomycetes</taxon>
        <taxon>Agaricomycetidae</taxon>
        <taxon>Agaricales</taxon>
        <taxon>Agaricineae</taxon>
        <taxon>Agaricaceae</taxon>
        <taxon>Macrolepiota</taxon>
    </lineage>
</organism>
<comment type="caution">
    <text evidence="2">The sequence shown here is derived from an EMBL/GenBank/DDBJ whole genome shotgun (WGS) entry which is preliminary data.</text>
</comment>
<accession>A0A9P5WZ70</accession>
<feature type="non-terminal residue" evidence="2">
    <location>
        <position position="1"/>
    </location>
</feature>
<evidence type="ECO:0000313" key="2">
    <source>
        <dbReference type="EMBL" id="KAF9440435.1"/>
    </source>
</evidence>
<keyword evidence="1" id="KW-0812">Transmembrane</keyword>
<protein>
    <submittedName>
        <fullName evidence="2">Uncharacterized protein</fullName>
    </submittedName>
</protein>